<proteinExistence type="predicted"/>
<keyword evidence="3" id="KW-1185">Reference proteome</keyword>
<accession>A0ABQ6NED9</accession>
<feature type="compositionally biased region" description="Gly residues" evidence="1">
    <location>
        <begin position="684"/>
        <end position="693"/>
    </location>
</feature>
<feature type="region of interest" description="Disordered" evidence="1">
    <location>
        <begin position="219"/>
        <end position="246"/>
    </location>
</feature>
<feature type="compositionally biased region" description="Pro residues" evidence="1">
    <location>
        <begin position="223"/>
        <end position="239"/>
    </location>
</feature>
<sequence length="817" mass="84318">MGRLGSYEISSNTDADSFVTSVTSPRPDALPPESAAGTCLAGLEDSKVAKSLLGYGAAPAPLSLIGEWLGMVASSVAKELDAAPNSRLLDSCVARRAVRVSGPTPLWEVTVSFLKPGHSDPPPTSAFPDLVLYAENLVCGMGGAQECPPDFFSPTPPSFQNKLLLSDDALSKEGLEKIRKLLPADPRGEKVGDPTGMVVVVGGSHSAFSVVWTLLNKLKDSSAPPPPPSSSSSSSPPPSSSTFPHVPAPYPFPANSITLLHRSPISVFYNTPRAAQLDNAPRPHHANAAGQINVFGGLRGDAKALYQRVRDGGAPAVKTYRTSGGKGGKAVARACAKDARVVVWCAGYKTRLLPEGFWLECAKGKSGAVGYDRPDGVRAFRKGVNFLFDGNQVSVSDSGQVLGSDSLPVPNLFGIGLGWGLKARNADGSTEGTAGRMDGVGVYLKRAACAVLGNIYRGPPARLWGAGNSSWDDRTAANLKKIAAAFVPRPPPTVEMPKHMQKALAANSPAGSPVKRASTATPLRSTSGAPREPVLADVEKLVSRLSVAKGEIEKEVGEGGAVRTEAQIKAAVSRLTKRTARGGGEGGGGEVVKIGASSFKSQAQETESINRLSGGGGGGKSKSEGKKKGAAGGGNSSDEDALPGLSSTSTSTSSESNSDEDEVKPRSIPSTPSTNITPVRRPSTGGGGMGRGVSGPPILPKPVWGEETAGGSSILPPMFSPIKKPSSKGNLFKTEKAALTVAVPKSAGKNRAPASAPGGGGRAESFGGKAKKAVLTPATVFVDMPPNVLQQKSDNMKRDFLGFGGVTMKSYDSRKYA</sequence>
<feature type="region of interest" description="Disordered" evidence="1">
    <location>
        <begin position="743"/>
        <end position="768"/>
    </location>
</feature>
<reference evidence="2 3" key="1">
    <citation type="journal article" date="2023" name="Commun. Biol.">
        <title>Genome analysis of Parmales, the sister group of diatoms, reveals the evolutionary specialization of diatoms from phago-mixotrophs to photoautotrophs.</title>
        <authorList>
            <person name="Ban H."/>
            <person name="Sato S."/>
            <person name="Yoshikawa S."/>
            <person name="Yamada K."/>
            <person name="Nakamura Y."/>
            <person name="Ichinomiya M."/>
            <person name="Sato N."/>
            <person name="Blanc-Mathieu R."/>
            <person name="Endo H."/>
            <person name="Kuwata A."/>
            <person name="Ogata H."/>
        </authorList>
    </citation>
    <scope>NUCLEOTIDE SEQUENCE [LARGE SCALE GENOMIC DNA]</scope>
</reference>
<evidence type="ECO:0000313" key="3">
    <source>
        <dbReference type="Proteomes" id="UP001165060"/>
    </source>
</evidence>
<organism evidence="2 3">
    <name type="scientific">Tetraparma gracilis</name>
    <dbReference type="NCBI Taxonomy" id="2962635"/>
    <lineage>
        <taxon>Eukaryota</taxon>
        <taxon>Sar</taxon>
        <taxon>Stramenopiles</taxon>
        <taxon>Ochrophyta</taxon>
        <taxon>Bolidophyceae</taxon>
        <taxon>Parmales</taxon>
        <taxon>Triparmaceae</taxon>
        <taxon>Tetraparma</taxon>
    </lineage>
</organism>
<comment type="caution">
    <text evidence="2">The sequence shown here is derived from an EMBL/GenBank/DDBJ whole genome shotgun (WGS) entry which is preliminary data.</text>
</comment>
<protein>
    <submittedName>
        <fullName evidence="2">Uncharacterized protein</fullName>
    </submittedName>
</protein>
<feature type="region of interest" description="Disordered" evidence="1">
    <location>
        <begin position="506"/>
        <end position="534"/>
    </location>
</feature>
<evidence type="ECO:0000313" key="2">
    <source>
        <dbReference type="EMBL" id="GMI57561.1"/>
    </source>
</evidence>
<gene>
    <name evidence="2" type="ORF">TeGR_g8161</name>
</gene>
<feature type="region of interest" description="Disordered" evidence="1">
    <location>
        <begin position="599"/>
        <end position="721"/>
    </location>
</feature>
<name>A0ABQ6NED9_9STRA</name>
<feature type="compositionally biased region" description="Polar residues" evidence="1">
    <location>
        <begin position="599"/>
        <end position="611"/>
    </location>
</feature>
<feature type="compositionally biased region" description="Polar residues" evidence="1">
    <location>
        <begin position="668"/>
        <end position="677"/>
    </location>
</feature>
<dbReference type="EMBL" id="BRYB01006434">
    <property type="protein sequence ID" value="GMI57561.1"/>
    <property type="molecule type" value="Genomic_DNA"/>
</dbReference>
<feature type="compositionally biased region" description="Low complexity" evidence="1">
    <location>
        <begin position="646"/>
        <end position="656"/>
    </location>
</feature>
<dbReference type="Proteomes" id="UP001165060">
    <property type="component" value="Unassembled WGS sequence"/>
</dbReference>
<evidence type="ECO:0000256" key="1">
    <source>
        <dbReference type="SAM" id="MobiDB-lite"/>
    </source>
</evidence>
<feature type="compositionally biased region" description="Polar residues" evidence="1">
    <location>
        <begin position="518"/>
        <end position="528"/>
    </location>
</feature>